<name>E4NEQ4_KITSK</name>
<accession>E4NEQ4</accession>
<dbReference type="HOGENOM" id="CLU_920646_0_0_11"/>
<protein>
    <recommendedName>
        <fullName evidence="3">Polymerase nucleotidyl transferase domain-containing protein</fullName>
    </recommendedName>
</protein>
<evidence type="ECO:0008006" key="3">
    <source>
        <dbReference type="Google" id="ProtNLM"/>
    </source>
</evidence>
<evidence type="ECO:0000313" key="1">
    <source>
        <dbReference type="EMBL" id="BAJ29840.1"/>
    </source>
</evidence>
<reference evidence="1 2" key="1">
    <citation type="journal article" date="2010" name="DNA Res.">
        <title>Genome sequence of Kitasatospora setae NBRC 14216T: an evolutionary snapshot of the family Streptomycetaceae.</title>
        <authorList>
            <person name="Ichikawa N."/>
            <person name="Oguchi A."/>
            <person name="Ikeda H."/>
            <person name="Ishikawa J."/>
            <person name="Kitani S."/>
            <person name="Watanabe Y."/>
            <person name="Nakamura S."/>
            <person name="Katano Y."/>
            <person name="Kishi E."/>
            <person name="Sasagawa M."/>
            <person name="Ankai A."/>
            <person name="Fukui S."/>
            <person name="Hashimoto Y."/>
            <person name="Kamata S."/>
            <person name="Otoguro M."/>
            <person name="Tanikawa S."/>
            <person name="Nihira T."/>
            <person name="Horinouchi S."/>
            <person name="Ohnishi Y."/>
            <person name="Hayakawa M."/>
            <person name="Kuzuyama T."/>
            <person name="Arisawa A."/>
            <person name="Nomoto F."/>
            <person name="Miura H."/>
            <person name="Takahashi Y."/>
            <person name="Fujita N."/>
        </authorList>
    </citation>
    <scope>NUCLEOTIDE SEQUENCE [LARGE SCALE GENOMIC DNA]</scope>
    <source>
        <strain evidence="2">ATCC 33774 / DSM 43861 / JCM 3304 / KCC A-0304 / NBRC 14216 / KM-6054</strain>
    </source>
</reference>
<organism evidence="1 2">
    <name type="scientific">Kitasatospora setae (strain ATCC 33774 / DSM 43861 / JCM 3304 / KCC A-0304 / NBRC 14216 / KM-6054)</name>
    <name type="common">Streptomyces setae</name>
    <dbReference type="NCBI Taxonomy" id="452652"/>
    <lineage>
        <taxon>Bacteria</taxon>
        <taxon>Bacillati</taxon>
        <taxon>Actinomycetota</taxon>
        <taxon>Actinomycetes</taxon>
        <taxon>Kitasatosporales</taxon>
        <taxon>Streptomycetaceae</taxon>
        <taxon>Kitasatospora</taxon>
    </lineage>
</organism>
<dbReference type="EMBL" id="AP010968">
    <property type="protein sequence ID" value="BAJ29840.1"/>
    <property type="molecule type" value="Genomic_DNA"/>
</dbReference>
<dbReference type="STRING" id="452652.KSE_40480"/>
<dbReference type="eggNOG" id="ENOG502ZHRY">
    <property type="taxonomic scope" value="Bacteria"/>
</dbReference>
<dbReference type="PATRIC" id="fig|452652.3.peg.4042"/>
<keyword evidence="2" id="KW-1185">Reference proteome</keyword>
<evidence type="ECO:0000313" key="2">
    <source>
        <dbReference type="Proteomes" id="UP000007076"/>
    </source>
</evidence>
<dbReference type="KEGG" id="ksk:KSE_40480"/>
<dbReference type="Proteomes" id="UP000007076">
    <property type="component" value="Chromosome"/>
</dbReference>
<sequence length="302" mass="34571">MNMRRTPNSALELAREAMTPLLTEWIAKPEVQALYILSSSADCPSNPTCFDEESDFDVAVVLDIPLQAAEWRPHLADTCEVIADRIPDWVPRFLFHVPVPWGSMEVNVHQLIYQYECDPRTNWPGEKCDTYLHKAQVLHDRSGSFQQLIHHKAHAARTQLDLERERLANRITWDVREMSLRQARRLGPEAGHYLLNLAVDEVIDCIYAAAGQFIPNRKWKLSQLVSRDFITADQSEILHEAIRCYPASQSDLERRVEALEKFCASVDGFVIGGPEAQQLRSHYQRRLQLRGSRCADPDGAAW</sequence>
<dbReference type="AlphaFoldDB" id="E4NEQ4"/>
<proteinExistence type="predicted"/>
<gene>
    <name evidence="1" type="ordered locus">KSE_40480</name>
</gene>